<reference evidence="2 3" key="1">
    <citation type="journal article" date="2018" name="Nat. Biotechnol.">
        <title>A standardized bacterial taxonomy based on genome phylogeny substantially revises the tree of life.</title>
        <authorList>
            <person name="Parks D.H."/>
            <person name="Chuvochina M."/>
            <person name="Waite D.W."/>
            <person name="Rinke C."/>
            <person name="Skarshewski A."/>
            <person name="Chaumeil P.A."/>
            <person name="Hugenholtz P."/>
        </authorList>
    </citation>
    <scope>NUCLEOTIDE SEQUENCE [LARGE SCALE GENOMIC DNA]</scope>
    <source>
        <strain evidence="2">UBA11728</strain>
    </source>
</reference>
<dbReference type="EMBL" id="DPVV01000122">
    <property type="protein sequence ID" value="HCL01461.1"/>
    <property type="molecule type" value="Genomic_DNA"/>
</dbReference>
<feature type="transmembrane region" description="Helical" evidence="1">
    <location>
        <begin position="28"/>
        <end position="50"/>
    </location>
</feature>
<keyword evidence="1" id="KW-1133">Transmembrane helix</keyword>
<feature type="transmembrane region" description="Helical" evidence="1">
    <location>
        <begin position="95"/>
        <end position="115"/>
    </location>
</feature>
<evidence type="ECO:0000313" key="3">
    <source>
        <dbReference type="Proteomes" id="UP000262969"/>
    </source>
</evidence>
<dbReference type="Proteomes" id="UP000262969">
    <property type="component" value="Unassembled WGS sequence"/>
</dbReference>
<sequence length="191" mass="22062">MSKRNKDDEWNNLSNDRKATNMKTLDKIYYVLLVLSIVTPIIMMFKLVYIDLYHQAGIVESHTQYYIWDSWKLLYKIYKETADGSSFVVMGAIPLIFYLVGIILSISSFVTGLKLKFEWRHGESCRRAFTTIIIGLVSSVLILNIIDPFFNVKSGYAAIQLHFNITVYISLALAIIGRIVAEQYYKLVKRI</sequence>
<keyword evidence="1" id="KW-0472">Membrane</keyword>
<protein>
    <submittedName>
        <fullName evidence="2">Uncharacterized protein</fullName>
    </submittedName>
</protein>
<organism evidence="2 3">
    <name type="scientific">Lachnoclostridium phytofermentans</name>
    <dbReference type="NCBI Taxonomy" id="66219"/>
    <lineage>
        <taxon>Bacteria</taxon>
        <taxon>Bacillati</taxon>
        <taxon>Bacillota</taxon>
        <taxon>Clostridia</taxon>
        <taxon>Lachnospirales</taxon>
        <taxon>Lachnospiraceae</taxon>
    </lineage>
</organism>
<accession>A0A3D2X2V5</accession>
<proteinExistence type="predicted"/>
<feature type="transmembrane region" description="Helical" evidence="1">
    <location>
        <begin position="158"/>
        <end position="181"/>
    </location>
</feature>
<keyword evidence="1" id="KW-0812">Transmembrane</keyword>
<name>A0A3D2X2V5_9FIRM</name>
<evidence type="ECO:0000256" key="1">
    <source>
        <dbReference type="SAM" id="Phobius"/>
    </source>
</evidence>
<evidence type="ECO:0000313" key="2">
    <source>
        <dbReference type="EMBL" id="HCL01461.1"/>
    </source>
</evidence>
<feature type="transmembrane region" description="Helical" evidence="1">
    <location>
        <begin position="127"/>
        <end position="146"/>
    </location>
</feature>
<dbReference type="AlphaFoldDB" id="A0A3D2X2V5"/>
<comment type="caution">
    <text evidence="2">The sequence shown here is derived from an EMBL/GenBank/DDBJ whole genome shotgun (WGS) entry which is preliminary data.</text>
</comment>
<gene>
    <name evidence="2" type="ORF">DHW61_03450</name>
</gene>